<proteinExistence type="predicted"/>
<dbReference type="RefSeq" id="XP_031172048.1">
    <property type="nucleotide sequence ID" value="XM_031316188.2"/>
</dbReference>
<dbReference type="GeneID" id="116061828"/>
<dbReference type="Proteomes" id="UP000694568">
    <property type="component" value="Unplaced"/>
</dbReference>
<protein>
    <recommendedName>
        <fullName evidence="5">Tetratricopeptide repeat protein 29</fullName>
    </recommendedName>
</protein>
<dbReference type="InterPro" id="IPR051476">
    <property type="entry name" value="Bac_ResReg_Asp_Phosphatase"/>
</dbReference>
<keyword evidence="4" id="KW-0802">TPR repeat</keyword>
<dbReference type="Gene3D" id="1.25.40.10">
    <property type="entry name" value="Tetratricopeptide repeat domain"/>
    <property type="match status" value="2"/>
</dbReference>
<dbReference type="RefSeq" id="XP_031172047.1">
    <property type="nucleotide sequence ID" value="XM_031316187.2"/>
</dbReference>
<sequence length="434" mass="49289">MNATVTQPQTGPFLPEITTKSNKRRKSTQYSRMKQEKESLRTGSSQIISKGEISQFRNSPKQNICVELLREGYHRSFSELFFLLGADRDRRAAAEPGSNLRLQTPLDQQLDKLETMKRHLSRAEEAERTGSWMVVCDQRLLLGWYFSAPKDLWLSLHFYHSCTDREQGSHSRPATEARVCMAEAYLKLGELEQARQQAELCVKQAEDSSWVDSDGRPLRLRAREALWRIYSRLADAPLEAADYDQALKLLYKGYNMATESEDKQIEWEGAYRLGLTYQSAGDNDTAKQFFTTCMEISGTLQDADKLGKSYKAMAKSIESEGNIQDTLECLEKLADISRCNGLQHNLVDAFLCLGNIYHTTSQYTRACEYFLQGYEVACELGDVALLQKAQVLAANARAHSLIWKFSADVESASPAALRRLIAWKESGRHQGLYR</sequence>
<dbReference type="PANTHER" id="PTHR46630">
    <property type="entry name" value="TETRATRICOPEPTIDE REPEAT PROTEIN 29"/>
    <property type="match status" value="1"/>
</dbReference>
<dbReference type="CTD" id="83894"/>
<evidence type="ECO:0000256" key="1">
    <source>
        <dbReference type="ARBA" id="ARBA00004496"/>
    </source>
</evidence>
<dbReference type="InterPro" id="IPR011990">
    <property type="entry name" value="TPR-like_helical_dom_sf"/>
</dbReference>
<name>A0A8C9ZMS0_SANLU</name>
<feature type="region of interest" description="Disordered" evidence="7">
    <location>
        <begin position="1"/>
        <end position="44"/>
    </location>
</feature>
<dbReference type="AlphaFoldDB" id="A0A8C9ZMS0"/>
<dbReference type="GO" id="GO:0036126">
    <property type="term" value="C:sperm flagellum"/>
    <property type="evidence" value="ECO:0007669"/>
    <property type="project" value="TreeGrafter"/>
</dbReference>
<accession>A0A8C9ZMS0</accession>
<keyword evidence="3" id="KW-0677">Repeat</keyword>
<keyword evidence="9" id="KW-1185">Reference proteome</keyword>
<dbReference type="InterPro" id="IPR019734">
    <property type="entry name" value="TPR_rpt"/>
</dbReference>
<evidence type="ECO:0000256" key="5">
    <source>
        <dbReference type="ARBA" id="ARBA00040665"/>
    </source>
</evidence>
<evidence type="ECO:0000256" key="6">
    <source>
        <dbReference type="ARBA" id="ARBA00044739"/>
    </source>
</evidence>
<reference evidence="8" key="1">
    <citation type="submission" date="2025-08" db="UniProtKB">
        <authorList>
            <consortium name="Ensembl"/>
        </authorList>
    </citation>
    <scope>IDENTIFICATION</scope>
</reference>
<reference evidence="8" key="2">
    <citation type="submission" date="2025-09" db="UniProtKB">
        <authorList>
            <consortium name="Ensembl"/>
        </authorList>
    </citation>
    <scope>IDENTIFICATION</scope>
</reference>
<evidence type="ECO:0000256" key="4">
    <source>
        <dbReference type="ARBA" id="ARBA00022803"/>
    </source>
</evidence>
<evidence type="ECO:0000256" key="2">
    <source>
        <dbReference type="ARBA" id="ARBA00022490"/>
    </source>
</evidence>
<comment type="function">
    <text evidence="6">Axonemal protein which is implicated in axonemal and/or peri-axonemal structure assembly and regulates flagellum assembly and beating and therefore sperm motility.</text>
</comment>
<keyword evidence="2" id="KW-0963">Cytoplasm</keyword>
<evidence type="ECO:0000313" key="8">
    <source>
        <dbReference type="Ensembl" id="ENSSLUP00000042231.1"/>
    </source>
</evidence>
<dbReference type="GO" id="GO:0005737">
    <property type="term" value="C:cytoplasm"/>
    <property type="evidence" value="ECO:0007669"/>
    <property type="project" value="UniProtKB-SubCell"/>
</dbReference>
<dbReference type="PANTHER" id="PTHR46630:SF1">
    <property type="entry name" value="TETRATRICOPEPTIDE REPEAT PROTEIN 29"/>
    <property type="match status" value="1"/>
</dbReference>
<dbReference type="GeneTree" id="ENSGT00390000008611"/>
<dbReference type="Pfam" id="PF13181">
    <property type="entry name" value="TPR_8"/>
    <property type="match status" value="1"/>
</dbReference>
<gene>
    <name evidence="8" type="primary">ttc29</name>
</gene>
<dbReference type="RefSeq" id="XP_035849814.1">
    <property type="nucleotide sequence ID" value="XM_035993921.1"/>
</dbReference>
<dbReference type="KEGG" id="sluc:116061828"/>
<dbReference type="GO" id="GO:0003341">
    <property type="term" value="P:cilium movement"/>
    <property type="evidence" value="ECO:0007669"/>
    <property type="project" value="TreeGrafter"/>
</dbReference>
<dbReference type="OrthoDB" id="626167at2759"/>
<organism evidence="8 9">
    <name type="scientific">Sander lucioperca</name>
    <name type="common">Pike-perch</name>
    <name type="synonym">Perca lucioperca</name>
    <dbReference type="NCBI Taxonomy" id="283035"/>
    <lineage>
        <taxon>Eukaryota</taxon>
        <taxon>Metazoa</taxon>
        <taxon>Chordata</taxon>
        <taxon>Craniata</taxon>
        <taxon>Vertebrata</taxon>
        <taxon>Euteleostomi</taxon>
        <taxon>Actinopterygii</taxon>
        <taxon>Neopterygii</taxon>
        <taxon>Teleostei</taxon>
        <taxon>Neoteleostei</taxon>
        <taxon>Acanthomorphata</taxon>
        <taxon>Eupercaria</taxon>
        <taxon>Perciformes</taxon>
        <taxon>Percoidei</taxon>
        <taxon>Percidae</taxon>
        <taxon>Luciopercinae</taxon>
        <taxon>Sander</taxon>
    </lineage>
</organism>
<dbReference type="SUPFAM" id="SSF48452">
    <property type="entry name" value="TPR-like"/>
    <property type="match status" value="1"/>
</dbReference>
<dbReference type="Ensembl" id="ENSSLUT00000043560.1">
    <property type="protein sequence ID" value="ENSSLUP00000042231.1"/>
    <property type="gene ID" value="ENSSLUG00000018721.1"/>
</dbReference>
<dbReference type="SMART" id="SM00028">
    <property type="entry name" value="TPR"/>
    <property type="match status" value="4"/>
</dbReference>
<comment type="subcellular location">
    <subcellularLocation>
        <location evidence="1">Cytoplasm</location>
    </subcellularLocation>
</comment>
<evidence type="ECO:0000256" key="3">
    <source>
        <dbReference type="ARBA" id="ARBA00022737"/>
    </source>
</evidence>
<evidence type="ECO:0000313" key="9">
    <source>
        <dbReference type="Proteomes" id="UP000694568"/>
    </source>
</evidence>
<evidence type="ECO:0000256" key="7">
    <source>
        <dbReference type="SAM" id="MobiDB-lite"/>
    </source>
</evidence>
<feature type="compositionally biased region" description="Polar residues" evidence="7">
    <location>
        <begin position="1"/>
        <end position="10"/>
    </location>
</feature>